<dbReference type="Proteomes" id="UP000190675">
    <property type="component" value="Chromosome I"/>
</dbReference>
<evidence type="ECO:0000259" key="2">
    <source>
        <dbReference type="Pfam" id="PF10417"/>
    </source>
</evidence>
<protein>
    <submittedName>
        <fullName evidence="3">C-terminal domain of 1-Cys peroxiredoxin</fullName>
    </submittedName>
</protein>
<dbReference type="EMBL" id="LT670818">
    <property type="protein sequence ID" value="SHG54301.1"/>
    <property type="molecule type" value="Genomic_DNA"/>
</dbReference>
<dbReference type="GO" id="GO:0051920">
    <property type="term" value="F:peroxiredoxin activity"/>
    <property type="evidence" value="ECO:0007669"/>
    <property type="project" value="InterPro"/>
</dbReference>
<organism evidence="3 4">
    <name type="scientific">Bradyrhizobium erythrophlei</name>
    <dbReference type="NCBI Taxonomy" id="1437360"/>
    <lineage>
        <taxon>Bacteria</taxon>
        <taxon>Pseudomonadati</taxon>
        <taxon>Pseudomonadota</taxon>
        <taxon>Alphaproteobacteria</taxon>
        <taxon>Hyphomicrobiales</taxon>
        <taxon>Nitrobacteraceae</taxon>
        <taxon>Bradyrhizobium</taxon>
    </lineage>
</organism>
<evidence type="ECO:0000313" key="3">
    <source>
        <dbReference type="EMBL" id="SHG54301.1"/>
    </source>
</evidence>
<accession>A0A1M5KNG4</accession>
<dbReference type="Gene3D" id="3.30.1020.10">
    <property type="entry name" value="Antioxidant, Horf6, Chain A, domain2"/>
    <property type="match status" value="1"/>
</dbReference>
<gene>
    <name evidence="3" type="ORF">SAMN05444169_2969</name>
</gene>
<dbReference type="Pfam" id="PF10417">
    <property type="entry name" value="1-cysPrx_C"/>
    <property type="match status" value="1"/>
</dbReference>
<dbReference type="InterPro" id="IPR019479">
    <property type="entry name" value="Peroxiredoxin_C"/>
</dbReference>
<dbReference type="AlphaFoldDB" id="A0A1M5KNG4"/>
<sequence length="209" mass="23210">MARSVDPPLCQDITKPCVALPALRHDPSPGSTALTRCLQRSLRNSQRYTMHVRGGALSSRSNGAAQRPNRRQPIFATNLSQTEMGSSFDHLVSAGKQRRRNFKAEQKIATPVNWKHGEDAIIAGSATDEDVPSSETFVPPTLRRQNTSGLPEEGRLCFAIIDQSRSITTGRRSWSLSGSWSRSFLMITVSSRSRRSRSRKCSRSRSRSP</sequence>
<name>A0A1M5KNG4_9BRAD</name>
<reference evidence="3 4" key="1">
    <citation type="submission" date="2016-11" db="EMBL/GenBank/DDBJ databases">
        <authorList>
            <person name="Jaros S."/>
            <person name="Januszkiewicz K."/>
            <person name="Wedrychowicz H."/>
        </authorList>
    </citation>
    <scope>NUCLEOTIDE SEQUENCE [LARGE SCALE GENOMIC DNA]</scope>
    <source>
        <strain evidence="3 4">GAS242</strain>
    </source>
</reference>
<feature type="domain" description="Peroxiredoxin C-terminal" evidence="2">
    <location>
        <begin position="104"/>
        <end position="131"/>
    </location>
</feature>
<evidence type="ECO:0000313" key="4">
    <source>
        <dbReference type="Proteomes" id="UP000190675"/>
    </source>
</evidence>
<proteinExistence type="predicted"/>
<feature type="region of interest" description="Disordered" evidence="1">
    <location>
        <begin position="124"/>
        <end position="149"/>
    </location>
</feature>
<evidence type="ECO:0000256" key="1">
    <source>
        <dbReference type="SAM" id="MobiDB-lite"/>
    </source>
</evidence>